<dbReference type="eggNOG" id="ENOG5032V94">
    <property type="taxonomic scope" value="Bacteria"/>
</dbReference>
<accession>K9VWG1</accession>
<protein>
    <recommendedName>
        <fullName evidence="4">Toxin co-regulated pilus biosynthesis protein Q C-terminal domain-containing protein</fullName>
    </recommendedName>
</protein>
<evidence type="ECO:0000313" key="2">
    <source>
        <dbReference type="EMBL" id="AFZ11827.1"/>
    </source>
</evidence>
<feature type="chain" id="PRO_5003937808" description="Toxin co-regulated pilus biosynthesis protein Q C-terminal domain-containing protein" evidence="1">
    <location>
        <begin position="25"/>
        <end position="177"/>
    </location>
</feature>
<dbReference type="EMBL" id="CP003620">
    <property type="protein sequence ID" value="AFZ11827.1"/>
    <property type="molecule type" value="Genomic_DNA"/>
</dbReference>
<keyword evidence="3" id="KW-1185">Reference proteome</keyword>
<sequence length="177" mass="20532">MTQNYTIKKISLLLLIYCFYPVLAQAQTSYIPVPSKAPLELNLIQQEKTPTRPDVITANTISQDGLTTPSLWWAKEQFAGKMLNNWIAYPTEKRVDLVVNRQLWTLLDYMDRYRFVNEFGNVARDFGYNIRVFNQQRTLLAAYTCNLSSNLPNCQIWLESSSQDSLRLRLKPQASPF</sequence>
<name>K9VWG1_9CYAN</name>
<organism evidence="2 3">
    <name type="scientific">Crinalium epipsammum PCC 9333</name>
    <dbReference type="NCBI Taxonomy" id="1173022"/>
    <lineage>
        <taxon>Bacteria</taxon>
        <taxon>Bacillati</taxon>
        <taxon>Cyanobacteriota</taxon>
        <taxon>Cyanophyceae</taxon>
        <taxon>Gomontiellales</taxon>
        <taxon>Gomontiellaceae</taxon>
        <taxon>Crinalium</taxon>
    </lineage>
</organism>
<dbReference type="OrthoDB" id="509728at2"/>
<keyword evidence="1" id="KW-0732">Signal</keyword>
<dbReference type="STRING" id="1173022.Cri9333_0912"/>
<dbReference type="Proteomes" id="UP000010472">
    <property type="component" value="Chromosome"/>
</dbReference>
<evidence type="ECO:0000256" key="1">
    <source>
        <dbReference type="SAM" id="SignalP"/>
    </source>
</evidence>
<proteinExistence type="predicted"/>
<reference evidence="2 3" key="1">
    <citation type="submission" date="2012-06" db="EMBL/GenBank/DDBJ databases">
        <title>Finished chromosome of genome of Crinalium epipsammum PCC 9333.</title>
        <authorList>
            <consortium name="US DOE Joint Genome Institute"/>
            <person name="Gugger M."/>
            <person name="Coursin T."/>
            <person name="Rippka R."/>
            <person name="Tandeau De Marsac N."/>
            <person name="Huntemann M."/>
            <person name="Wei C.-L."/>
            <person name="Han J."/>
            <person name="Detter J.C."/>
            <person name="Han C."/>
            <person name="Tapia R."/>
            <person name="Davenport K."/>
            <person name="Daligault H."/>
            <person name="Erkkila T."/>
            <person name="Gu W."/>
            <person name="Munk A.C.C."/>
            <person name="Teshima H."/>
            <person name="Xu Y."/>
            <person name="Chain P."/>
            <person name="Chen A."/>
            <person name="Krypides N."/>
            <person name="Mavromatis K."/>
            <person name="Markowitz V."/>
            <person name="Szeto E."/>
            <person name="Ivanova N."/>
            <person name="Mikhailova N."/>
            <person name="Ovchinnikova G."/>
            <person name="Pagani I."/>
            <person name="Pati A."/>
            <person name="Goodwin L."/>
            <person name="Peters L."/>
            <person name="Pitluck S."/>
            <person name="Woyke T."/>
            <person name="Kerfeld C."/>
        </authorList>
    </citation>
    <scope>NUCLEOTIDE SEQUENCE [LARGE SCALE GENOMIC DNA]</scope>
    <source>
        <strain evidence="2 3">PCC 9333</strain>
    </source>
</reference>
<dbReference type="HOGENOM" id="CLU_113629_0_0_3"/>
<gene>
    <name evidence="2" type="ORF">Cri9333_0912</name>
</gene>
<evidence type="ECO:0008006" key="4">
    <source>
        <dbReference type="Google" id="ProtNLM"/>
    </source>
</evidence>
<dbReference type="AlphaFoldDB" id="K9VWG1"/>
<evidence type="ECO:0000313" key="3">
    <source>
        <dbReference type="Proteomes" id="UP000010472"/>
    </source>
</evidence>
<dbReference type="KEGG" id="cep:Cri9333_0912"/>
<dbReference type="PATRIC" id="fig|1173022.3.peg.989"/>
<feature type="signal peptide" evidence="1">
    <location>
        <begin position="1"/>
        <end position="24"/>
    </location>
</feature>